<name>A0A7W4YG86_9MICO</name>
<dbReference type="SUPFAM" id="SSF53756">
    <property type="entry name" value="UDP-Glycosyltransferase/glycogen phosphorylase"/>
    <property type="match status" value="1"/>
</dbReference>
<dbReference type="EMBL" id="JACHWJ010000004">
    <property type="protein sequence ID" value="MBB2958443.1"/>
    <property type="molecule type" value="Genomic_DNA"/>
</dbReference>
<reference evidence="5 6" key="1">
    <citation type="submission" date="2020-08" db="EMBL/GenBank/DDBJ databases">
        <title>Sequencing the genomes of 1000 actinobacteria strains.</title>
        <authorList>
            <person name="Klenk H.-P."/>
        </authorList>
    </citation>
    <scope>NUCLEOTIDE SEQUENCE [LARGE SCALE GENOMIC DNA]</scope>
    <source>
        <strain evidence="5 6">DSM 20419</strain>
    </source>
</reference>
<keyword evidence="6" id="KW-1185">Reference proteome</keyword>
<dbReference type="InterPro" id="IPR028098">
    <property type="entry name" value="Glyco_trans_4-like_N"/>
</dbReference>
<dbReference type="RefSeq" id="WP_221186940.1">
    <property type="nucleotide sequence ID" value="NZ_JACHWJ010000004.1"/>
</dbReference>
<dbReference type="AlphaFoldDB" id="A0A7W4YG86"/>
<organism evidence="5 6">
    <name type="scientific">Pseudoclavibacter helvolus</name>
    <dbReference type="NCBI Taxonomy" id="255205"/>
    <lineage>
        <taxon>Bacteria</taxon>
        <taxon>Bacillati</taxon>
        <taxon>Actinomycetota</taxon>
        <taxon>Actinomycetes</taxon>
        <taxon>Micrococcales</taxon>
        <taxon>Microbacteriaceae</taxon>
        <taxon>Pseudoclavibacter</taxon>
    </lineage>
</organism>
<keyword evidence="1" id="KW-0328">Glycosyltransferase</keyword>
<evidence type="ECO:0000256" key="2">
    <source>
        <dbReference type="ARBA" id="ARBA00022679"/>
    </source>
</evidence>
<evidence type="ECO:0000313" key="5">
    <source>
        <dbReference type="EMBL" id="MBB2958443.1"/>
    </source>
</evidence>
<dbReference type="Pfam" id="PF13439">
    <property type="entry name" value="Glyco_transf_4"/>
    <property type="match status" value="1"/>
</dbReference>
<dbReference type="InterPro" id="IPR001296">
    <property type="entry name" value="Glyco_trans_1"/>
</dbReference>
<feature type="domain" description="Glycosyl transferase family 1" evidence="3">
    <location>
        <begin position="143"/>
        <end position="306"/>
    </location>
</feature>
<dbReference type="GO" id="GO:1901137">
    <property type="term" value="P:carbohydrate derivative biosynthetic process"/>
    <property type="evidence" value="ECO:0007669"/>
    <property type="project" value="UniProtKB-ARBA"/>
</dbReference>
<dbReference type="Pfam" id="PF00534">
    <property type="entry name" value="Glycos_transf_1"/>
    <property type="match status" value="1"/>
</dbReference>
<evidence type="ECO:0000259" key="3">
    <source>
        <dbReference type="Pfam" id="PF00534"/>
    </source>
</evidence>
<evidence type="ECO:0000259" key="4">
    <source>
        <dbReference type="Pfam" id="PF13439"/>
    </source>
</evidence>
<proteinExistence type="predicted"/>
<keyword evidence="2 5" id="KW-0808">Transferase</keyword>
<dbReference type="PANTHER" id="PTHR45947">
    <property type="entry name" value="SULFOQUINOVOSYL TRANSFERASE SQD2"/>
    <property type="match status" value="1"/>
</dbReference>
<dbReference type="InterPro" id="IPR050194">
    <property type="entry name" value="Glycosyltransferase_grp1"/>
</dbReference>
<feature type="domain" description="Glycosyltransferase subfamily 4-like N-terminal" evidence="4">
    <location>
        <begin position="24"/>
        <end position="138"/>
    </location>
</feature>
<dbReference type="GO" id="GO:0016757">
    <property type="term" value="F:glycosyltransferase activity"/>
    <property type="evidence" value="ECO:0007669"/>
    <property type="project" value="UniProtKB-KW"/>
</dbReference>
<comment type="caution">
    <text evidence="5">The sequence shown here is derived from an EMBL/GenBank/DDBJ whole genome shotgun (WGS) entry which is preliminary data.</text>
</comment>
<evidence type="ECO:0000256" key="1">
    <source>
        <dbReference type="ARBA" id="ARBA00022676"/>
    </source>
</evidence>
<protein>
    <submittedName>
        <fullName evidence="5">Glycosyltransferase involved in cell wall biosynthesis</fullName>
    </submittedName>
</protein>
<accession>A0A7W4YG86</accession>
<dbReference type="Proteomes" id="UP000545286">
    <property type="component" value="Unassembled WGS sequence"/>
</dbReference>
<gene>
    <name evidence="5" type="ORF">FHX72_002589</name>
</gene>
<dbReference type="PANTHER" id="PTHR45947:SF14">
    <property type="entry name" value="SLL1723 PROTEIN"/>
    <property type="match status" value="1"/>
</dbReference>
<sequence>MGIERVNSPVVRPEDTVLEFPSSLARRVFLATGFSPKIRDFVRAQGFEVVHAHFSTNGWLIQRVAKQNKLPLVVTVHGHDITKLLVSGSPLRRAWNRHKVRSVFGQAARIIAVSDFVRQKALDAGADAEKVVTLYTGTPIPELEEVEKRWDVVFVGRMVEKKGVQDLLSALASPGLRNARVALIGDGPLREQLEAQAAELGLKVAFLGMIPPQQVHRELAASKLLAAPSVTASTGDTEGLPTVIVEAMALGVPVVATRHSGIPEAVREGFSGELVDEHDVAGLAQALEELINDEALRATYSANAREDAVMRFNMLRQCSLLEELYAKVSESASANRKQETA</sequence>
<dbReference type="Gene3D" id="3.40.50.2000">
    <property type="entry name" value="Glycogen Phosphorylase B"/>
    <property type="match status" value="2"/>
</dbReference>
<evidence type="ECO:0000313" key="6">
    <source>
        <dbReference type="Proteomes" id="UP000545286"/>
    </source>
</evidence>